<keyword evidence="3 10" id="KW-1134">Transmembrane beta strand</keyword>
<evidence type="ECO:0000256" key="11">
    <source>
        <dbReference type="RuleBase" id="RU003357"/>
    </source>
</evidence>
<dbReference type="EMBL" id="PTIZ01000001">
    <property type="protein sequence ID" value="PPK77928.1"/>
    <property type="molecule type" value="Genomic_DNA"/>
</dbReference>
<evidence type="ECO:0000256" key="8">
    <source>
        <dbReference type="ARBA" id="ARBA00023136"/>
    </source>
</evidence>
<dbReference type="GO" id="GO:0015344">
    <property type="term" value="F:siderophore uptake transmembrane transporter activity"/>
    <property type="evidence" value="ECO:0007669"/>
    <property type="project" value="TreeGrafter"/>
</dbReference>
<dbReference type="InterPro" id="IPR000531">
    <property type="entry name" value="Beta-barrel_TonB"/>
</dbReference>
<evidence type="ECO:0000256" key="1">
    <source>
        <dbReference type="ARBA" id="ARBA00004571"/>
    </source>
</evidence>
<evidence type="ECO:0000256" key="9">
    <source>
        <dbReference type="ARBA" id="ARBA00023237"/>
    </source>
</evidence>
<comment type="similarity">
    <text evidence="10 11">Belongs to the TonB-dependent receptor family.</text>
</comment>
<evidence type="ECO:0000256" key="12">
    <source>
        <dbReference type="SAM" id="SignalP"/>
    </source>
</evidence>
<feature type="domain" description="TonB-dependent receptor-like beta-barrel" evidence="13">
    <location>
        <begin position="314"/>
        <end position="770"/>
    </location>
</feature>
<comment type="caution">
    <text evidence="15">The sequence shown here is derived from an EMBL/GenBank/DDBJ whole genome shotgun (WGS) entry which is preliminary data.</text>
</comment>
<protein>
    <submittedName>
        <fullName evidence="15">Iron complex outermembrane receptor protein</fullName>
    </submittedName>
</protein>
<evidence type="ECO:0000259" key="14">
    <source>
        <dbReference type="Pfam" id="PF07715"/>
    </source>
</evidence>
<dbReference type="RefSeq" id="WP_104427337.1">
    <property type="nucleotide sequence ID" value="NZ_PTIZ01000001.1"/>
</dbReference>
<dbReference type="PANTHER" id="PTHR30069">
    <property type="entry name" value="TONB-DEPENDENT OUTER MEMBRANE RECEPTOR"/>
    <property type="match status" value="1"/>
</dbReference>
<reference evidence="15 16" key="1">
    <citation type="submission" date="2018-02" db="EMBL/GenBank/DDBJ databases">
        <title>Subsurface microbial communities from deep shales in Ohio and West Virginia, USA.</title>
        <authorList>
            <person name="Wrighton K."/>
        </authorList>
    </citation>
    <scope>NUCLEOTIDE SEQUENCE [LARGE SCALE GENOMIC DNA]</scope>
    <source>
        <strain evidence="15 16">OWC-DMM</strain>
    </source>
</reference>
<dbReference type="Gene3D" id="2.40.170.20">
    <property type="entry name" value="TonB-dependent receptor, beta-barrel domain"/>
    <property type="match status" value="1"/>
</dbReference>
<dbReference type="Proteomes" id="UP000240010">
    <property type="component" value="Unassembled WGS sequence"/>
</dbReference>
<keyword evidence="15" id="KW-0675">Receptor</keyword>
<dbReference type="InterPro" id="IPR039426">
    <property type="entry name" value="TonB-dep_rcpt-like"/>
</dbReference>
<evidence type="ECO:0000256" key="7">
    <source>
        <dbReference type="ARBA" id="ARBA00023077"/>
    </source>
</evidence>
<accession>A0A2S6HKA8</accession>
<name>A0A2S6HKA8_9GAMM</name>
<evidence type="ECO:0000256" key="2">
    <source>
        <dbReference type="ARBA" id="ARBA00022448"/>
    </source>
</evidence>
<dbReference type="InterPro" id="IPR012910">
    <property type="entry name" value="Plug_dom"/>
</dbReference>
<feature type="signal peptide" evidence="12">
    <location>
        <begin position="1"/>
        <end position="25"/>
    </location>
</feature>
<dbReference type="GO" id="GO:0044718">
    <property type="term" value="P:siderophore transmembrane transport"/>
    <property type="evidence" value="ECO:0007669"/>
    <property type="project" value="TreeGrafter"/>
</dbReference>
<feature type="chain" id="PRO_5015784159" evidence="12">
    <location>
        <begin position="26"/>
        <end position="794"/>
    </location>
</feature>
<dbReference type="Pfam" id="PF07715">
    <property type="entry name" value="Plug"/>
    <property type="match status" value="1"/>
</dbReference>
<dbReference type="InterPro" id="IPR037066">
    <property type="entry name" value="Plug_dom_sf"/>
</dbReference>
<evidence type="ECO:0000259" key="13">
    <source>
        <dbReference type="Pfam" id="PF00593"/>
    </source>
</evidence>
<keyword evidence="8 10" id="KW-0472">Membrane</keyword>
<feature type="domain" description="TonB-dependent receptor plug" evidence="14">
    <location>
        <begin position="68"/>
        <end position="177"/>
    </location>
</feature>
<proteinExistence type="inferred from homology"/>
<dbReference type="AlphaFoldDB" id="A0A2S6HKA8"/>
<dbReference type="PROSITE" id="PS52016">
    <property type="entry name" value="TONB_DEPENDENT_REC_3"/>
    <property type="match status" value="1"/>
</dbReference>
<evidence type="ECO:0000256" key="10">
    <source>
        <dbReference type="PROSITE-ProRule" id="PRU01360"/>
    </source>
</evidence>
<keyword evidence="5 12" id="KW-0732">Signal</keyword>
<dbReference type="SUPFAM" id="SSF56935">
    <property type="entry name" value="Porins"/>
    <property type="match status" value="1"/>
</dbReference>
<keyword evidence="7 11" id="KW-0798">TonB box</keyword>
<comment type="subcellular location">
    <subcellularLocation>
        <location evidence="1 10">Cell outer membrane</location>
        <topology evidence="1 10">Multi-pass membrane protein</topology>
    </subcellularLocation>
</comment>
<dbReference type="GO" id="GO:0009279">
    <property type="term" value="C:cell outer membrane"/>
    <property type="evidence" value="ECO:0007669"/>
    <property type="project" value="UniProtKB-SubCell"/>
</dbReference>
<dbReference type="PANTHER" id="PTHR30069:SF53">
    <property type="entry name" value="COLICIN I RECEPTOR-RELATED"/>
    <property type="match status" value="1"/>
</dbReference>
<keyword evidence="6" id="KW-0406">Ion transport</keyword>
<evidence type="ECO:0000256" key="4">
    <source>
        <dbReference type="ARBA" id="ARBA00022692"/>
    </source>
</evidence>
<keyword evidence="9 10" id="KW-0998">Cell outer membrane</keyword>
<dbReference type="Gene3D" id="2.170.130.10">
    <property type="entry name" value="TonB-dependent receptor, plug domain"/>
    <property type="match status" value="1"/>
</dbReference>
<evidence type="ECO:0000313" key="15">
    <source>
        <dbReference type="EMBL" id="PPK77928.1"/>
    </source>
</evidence>
<organism evidence="15 16">
    <name type="scientific">Methylobacter tundripaludum</name>
    <dbReference type="NCBI Taxonomy" id="173365"/>
    <lineage>
        <taxon>Bacteria</taxon>
        <taxon>Pseudomonadati</taxon>
        <taxon>Pseudomonadota</taxon>
        <taxon>Gammaproteobacteria</taxon>
        <taxon>Methylococcales</taxon>
        <taxon>Methylococcaceae</taxon>
        <taxon>Methylobacter</taxon>
    </lineage>
</organism>
<evidence type="ECO:0000256" key="3">
    <source>
        <dbReference type="ARBA" id="ARBA00022452"/>
    </source>
</evidence>
<evidence type="ECO:0000313" key="16">
    <source>
        <dbReference type="Proteomes" id="UP000240010"/>
    </source>
</evidence>
<evidence type="ECO:0000256" key="5">
    <source>
        <dbReference type="ARBA" id="ARBA00022729"/>
    </source>
</evidence>
<keyword evidence="4 10" id="KW-0812">Transmembrane</keyword>
<dbReference type="Pfam" id="PF00593">
    <property type="entry name" value="TonB_dep_Rec_b-barrel"/>
    <property type="match status" value="1"/>
</dbReference>
<sequence>MTIKIKTMKKYLLLLGITYLGCGVAAEPTKTKKTDKQAQTKTDKYQGEEMVTYGTETDRKFPDTAKATPTYTIDAADVKTKVNATTVEDTVRYAPGVLIRKRFMGDPNGTLGIRTSNSFQTAHSMVYADGMPLHNPLRTSFSGAPRWSMVSPSEIDSAEVLYGPFSSQYSGNSMGGVINLNTKMPEKFEAQMDATGMFQNMHRSGRNETLMGYKTFISAGDRIDKFSVWASYNRFENEGQPQTINAAALTTAAGGTPITGGEGYQTTTEAPAIAYGDIGIAQQTTDLFKAKFAYDFTEELQGRFTIAYEDRVGKVDDPNTLLRDAAGNRVWGGATAAGLSASQNYRTAGGKRFAVPGSVFSVSDSERQALNYGLGLKGKISDNWSIDTTASYYDAFKDRTISSNLNPNHPLNKNKGQVSDEKPWWATYDLKLATDKFMGRDDLSFMGGYQFNHASLNLDVYDSNNYKAGSADVKTNDSGGATQTNSAFSQLEWRFLPDWSVMAGGRFDYWQAIDGHVRTFGATNNIQNYADRDASRISPKASLEYSPDNWTFRYSFSKAYRFPIAEEMFASLSRLNSATFSAPGLGPEAGYFHNFMTQYDIPRGYVRANFFFDQINNEINSTQVTINGQTTTTFQPIDQTEAIGVDLTYQQNEVFNLPIDLMANTTIMNKQITKHNPIGTNSVNYTGKEWDRLPQLQINGSATYHITQPWAASVGVRYRSDSFQTLTNTDTAANVMGGTDESTFVDLKTSYQLPINPKLKSTISAGIDNVFDANAFENHPYPQRTYFVSASLKY</sequence>
<gene>
    <name evidence="15" type="ORF">B0F87_101310</name>
</gene>
<keyword evidence="2 10" id="KW-0813">Transport</keyword>
<evidence type="ECO:0000256" key="6">
    <source>
        <dbReference type="ARBA" id="ARBA00023065"/>
    </source>
</evidence>
<dbReference type="InterPro" id="IPR036942">
    <property type="entry name" value="Beta-barrel_TonB_sf"/>
</dbReference>